<keyword evidence="3" id="KW-1185">Reference proteome</keyword>
<organism evidence="2 3">
    <name type="scientific">Asbolus verrucosus</name>
    <name type="common">Desert ironclad beetle</name>
    <dbReference type="NCBI Taxonomy" id="1661398"/>
    <lineage>
        <taxon>Eukaryota</taxon>
        <taxon>Metazoa</taxon>
        <taxon>Ecdysozoa</taxon>
        <taxon>Arthropoda</taxon>
        <taxon>Hexapoda</taxon>
        <taxon>Insecta</taxon>
        <taxon>Pterygota</taxon>
        <taxon>Neoptera</taxon>
        <taxon>Endopterygota</taxon>
        <taxon>Coleoptera</taxon>
        <taxon>Polyphaga</taxon>
        <taxon>Cucujiformia</taxon>
        <taxon>Tenebrionidae</taxon>
        <taxon>Pimeliinae</taxon>
        <taxon>Asbolus</taxon>
    </lineage>
</organism>
<evidence type="ECO:0000256" key="1">
    <source>
        <dbReference type="SAM" id="SignalP"/>
    </source>
</evidence>
<comment type="caution">
    <text evidence="2">The sequence shown here is derived from an EMBL/GenBank/DDBJ whole genome shotgun (WGS) entry which is preliminary data.</text>
</comment>
<protein>
    <submittedName>
        <fullName evidence="2">Uncharacterized protein</fullName>
    </submittedName>
</protein>
<evidence type="ECO:0000313" key="2">
    <source>
        <dbReference type="EMBL" id="RZC33402.1"/>
    </source>
</evidence>
<dbReference type="EMBL" id="QDEB01089180">
    <property type="protein sequence ID" value="RZC33402.1"/>
    <property type="molecule type" value="Genomic_DNA"/>
</dbReference>
<proteinExistence type="predicted"/>
<dbReference type="OrthoDB" id="8123082at2759"/>
<evidence type="ECO:0000313" key="3">
    <source>
        <dbReference type="Proteomes" id="UP000292052"/>
    </source>
</evidence>
<accession>A0A482VKL6</accession>
<dbReference type="Proteomes" id="UP000292052">
    <property type="component" value="Unassembled WGS sequence"/>
</dbReference>
<reference evidence="2 3" key="1">
    <citation type="submission" date="2017-03" db="EMBL/GenBank/DDBJ databases">
        <title>Genome of the blue death feigning beetle - Asbolus verrucosus.</title>
        <authorList>
            <person name="Rider S.D."/>
        </authorList>
    </citation>
    <scope>NUCLEOTIDE SEQUENCE [LARGE SCALE GENOMIC DNA]</scope>
    <source>
        <strain evidence="2">Butters</strain>
        <tissue evidence="2">Head and leg muscle</tissue>
    </source>
</reference>
<sequence length="174" mass="18933">MKLLVLLASLCLAHCGVISQDTINHGIEHHERATSYQNIHIEHFHPVPTYIKKEDSHLLQHPISLGTSSSKVEIHHGDKHDHGYALASAENHLHGQGFEDFNEGLGSSGGGHDVATGSYQVHDQGEDYSQYQGHFGQSLGQEPANLQYQLVPGVEGYSGLGGAGHVQTYNNHES</sequence>
<feature type="signal peptide" evidence="1">
    <location>
        <begin position="1"/>
        <end position="19"/>
    </location>
</feature>
<name>A0A482VKL6_ASBVE</name>
<dbReference type="AlphaFoldDB" id="A0A482VKL6"/>
<keyword evidence="1" id="KW-0732">Signal</keyword>
<feature type="chain" id="PRO_5019867454" evidence="1">
    <location>
        <begin position="20"/>
        <end position="174"/>
    </location>
</feature>
<gene>
    <name evidence="2" type="ORF">BDFB_003646</name>
</gene>